<dbReference type="InterPro" id="IPR044398">
    <property type="entry name" value="Globin-sensor_dom"/>
</dbReference>
<dbReference type="OrthoDB" id="9047525at2"/>
<accession>A0A179BM50</accession>
<evidence type="ECO:0000313" key="4">
    <source>
        <dbReference type="Proteomes" id="UP000078302"/>
    </source>
</evidence>
<dbReference type="GO" id="GO:0020037">
    <property type="term" value="F:heme binding"/>
    <property type="evidence" value="ECO:0007669"/>
    <property type="project" value="InterPro"/>
</dbReference>
<feature type="domain" description="EAL" evidence="2">
    <location>
        <begin position="365"/>
        <end position="624"/>
    </location>
</feature>
<dbReference type="PROSITE" id="PS50883">
    <property type="entry name" value="EAL"/>
    <property type="match status" value="1"/>
</dbReference>
<protein>
    <recommendedName>
        <fullName evidence="2">EAL domain-containing protein</fullName>
    </recommendedName>
</protein>
<dbReference type="PANTHER" id="PTHR33121:SF70">
    <property type="entry name" value="SIGNALING PROTEIN YKOW"/>
    <property type="match status" value="1"/>
</dbReference>
<dbReference type="EMBL" id="LVXZ01000045">
    <property type="protein sequence ID" value="OAP92201.1"/>
    <property type="molecule type" value="Genomic_DNA"/>
</dbReference>
<proteinExistence type="predicted"/>
<dbReference type="InterPro" id="IPR009050">
    <property type="entry name" value="Globin-like_sf"/>
</dbReference>
<dbReference type="InterPro" id="IPR035919">
    <property type="entry name" value="EAL_sf"/>
</dbReference>
<dbReference type="Pfam" id="PF11563">
    <property type="entry name" value="Protoglobin"/>
    <property type="match status" value="1"/>
</dbReference>
<keyword evidence="4" id="KW-1185">Reference proteome</keyword>
<evidence type="ECO:0000313" key="3">
    <source>
        <dbReference type="EMBL" id="OAP92201.1"/>
    </source>
</evidence>
<dbReference type="Gene3D" id="1.10.490.10">
    <property type="entry name" value="Globins"/>
    <property type="match status" value="1"/>
</dbReference>
<dbReference type="InterPro" id="IPR001633">
    <property type="entry name" value="EAL_dom"/>
</dbReference>
<evidence type="ECO:0000259" key="2">
    <source>
        <dbReference type="PROSITE" id="PS50883"/>
    </source>
</evidence>
<organism evidence="3 4">
    <name type="scientific">Acidithiobacillus ferrooxidans</name>
    <name type="common">Thiobacillus ferrooxidans</name>
    <dbReference type="NCBI Taxonomy" id="920"/>
    <lineage>
        <taxon>Bacteria</taxon>
        <taxon>Pseudomonadati</taxon>
        <taxon>Pseudomonadota</taxon>
        <taxon>Acidithiobacillia</taxon>
        <taxon>Acidithiobacillales</taxon>
        <taxon>Acidithiobacillaceae</taxon>
        <taxon>Acidithiobacillus</taxon>
    </lineage>
</organism>
<comment type="caution">
    <text evidence="3">The sequence shown here is derived from an EMBL/GenBank/DDBJ whole genome shotgun (WGS) entry which is preliminary data.</text>
</comment>
<dbReference type="CDD" id="cd01948">
    <property type="entry name" value="EAL"/>
    <property type="match status" value="1"/>
</dbReference>
<feature type="region of interest" description="Disordered" evidence="1">
    <location>
        <begin position="1"/>
        <end position="20"/>
    </location>
</feature>
<dbReference type="GO" id="GO:0071111">
    <property type="term" value="F:cyclic-guanylate-specific phosphodiesterase activity"/>
    <property type="evidence" value="ECO:0007669"/>
    <property type="project" value="InterPro"/>
</dbReference>
<evidence type="ECO:0000256" key="1">
    <source>
        <dbReference type="SAM" id="MobiDB-lite"/>
    </source>
</evidence>
<dbReference type="Gene3D" id="3.30.450.40">
    <property type="match status" value="1"/>
</dbReference>
<dbReference type="SMART" id="SM00052">
    <property type="entry name" value="EAL"/>
    <property type="match status" value="1"/>
</dbReference>
<dbReference type="SUPFAM" id="SSF46458">
    <property type="entry name" value="Globin-like"/>
    <property type="match status" value="1"/>
</dbReference>
<feature type="compositionally biased region" description="Basic and acidic residues" evidence="1">
    <location>
        <begin position="1"/>
        <end position="11"/>
    </location>
</feature>
<dbReference type="Gene3D" id="3.20.20.450">
    <property type="entry name" value="EAL domain"/>
    <property type="match status" value="1"/>
</dbReference>
<dbReference type="Proteomes" id="UP000078302">
    <property type="component" value="Unassembled WGS sequence"/>
</dbReference>
<name>A0A179BM50_ACIFR</name>
<dbReference type="AlphaFoldDB" id="A0A179BM50"/>
<dbReference type="SUPFAM" id="SSF141868">
    <property type="entry name" value="EAL domain-like"/>
    <property type="match status" value="1"/>
</dbReference>
<dbReference type="SUPFAM" id="SSF55781">
    <property type="entry name" value="GAF domain-like"/>
    <property type="match status" value="1"/>
</dbReference>
<dbReference type="RefSeq" id="WP_064218460.1">
    <property type="nucleotide sequence ID" value="NZ_LVXZ01000045.1"/>
</dbReference>
<dbReference type="PANTHER" id="PTHR33121">
    <property type="entry name" value="CYCLIC DI-GMP PHOSPHODIESTERASE PDEF"/>
    <property type="match status" value="1"/>
</dbReference>
<dbReference type="InterPro" id="IPR012292">
    <property type="entry name" value="Globin/Proto"/>
</dbReference>
<dbReference type="InterPro" id="IPR050706">
    <property type="entry name" value="Cyclic-di-GMP_PDE-like"/>
</dbReference>
<gene>
    <name evidence="3" type="ORF">A4H96_04370</name>
</gene>
<dbReference type="Pfam" id="PF00563">
    <property type="entry name" value="EAL"/>
    <property type="match status" value="1"/>
</dbReference>
<dbReference type="InterPro" id="IPR029016">
    <property type="entry name" value="GAF-like_dom_sf"/>
</dbReference>
<dbReference type="GO" id="GO:0019825">
    <property type="term" value="F:oxygen binding"/>
    <property type="evidence" value="ECO:0007669"/>
    <property type="project" value="InterPro"/>
</dbReference>
<sequence length="733" mass="82551">MDQHEREDDGQKSVPSSDSKVAEELIISAGGDVVGSTRRRLSMIDPYDRVDIWLNAVKELLCYYSETVVADFYDTLMRAEASAHILSLLSDAEMAHLKTSQVRYLTQVLSPGISREKHMSMAREAGMRHTWIGLPADILAQSFQVYRAVLEDTINSDLANSVTLQSIIMERLSNDLSWQLMAYTEAENERADTLENIRQIISTAINREDIIRETLQRIVKIPGITGVEIVSVGENYGLRCELSFGNTLHESQSQEIMEWCAIERDNLLLQAWRDEKPVQIDSIQKELSPEEWTKAQALGLRSMAIHPILTLAGAPQILMTLYSPWPGYFHPPWQQSFWASLEHFFGDRLETLEKSSVIRTAPSISLQDRRRYRELLQNDGLEMWYQPVVNPGTHRIVKAEALARLRDDDHLISPYFFLPAFGSTQLLSLFEKGLQQIHKDAQRWVAKKIFPPSLSINLPPEAFQHPAFLQKIARWGATNLLQQNHPGGTGPLKITLEILETGALDEASAQEQILLLRNAGFRIALDDVGSGESSLNRLRALSIDEIKIDQSFICALEKNPDTINFVIILANLANDLNMACVAEGVENDAIADMLASIGGLSLQGYIYAKPMPATELAGWATEYQQRKEPAHPYTIHGWFAKWMVITRIVRASLLHMPNLLNGFTINDGIHKELQESLQNLPLNDAHRQQISAAFDEYGQSIIASLAMQRYGEDIFGLLNIGEKNLKTAVYNIL</sequence>
<reference evidence="3 4" key="1">
    <citation type="submission" date="2016-04" db="EMBL/GenBank/DDBJ databases">
        <title>Acidithiobacillus ferrooxidans genome sequencing and assembly.</title>
        <authorList>
            <person name="Zhou Z."/>
        </authorList>
    </citation>
    <scope>NUCLEOTIDE SEQUENCE [LARGE SCALE GENOMIC DNA]</scope>
    <source>
        <strain evidence="3 4">BY0502</strain>
    </source>
</reference>